<keyword evidence="3" id="KW-0238">DNA-binding</keyword>
<dbReference type="InterPro" id="IPR036390">
    <property type="entry name" value="WH_DNA-bd_sf"/>
</dbReference>
<dbReference type="CDD" id="cd08432">
    <property type="entry name" value="PBP2_GcdR_TrpI_HvrB_AmpR_like"/>
    <property type="match status" value="1"/>
</dbReference>
<dbReference type="Pfam" id="PF00126">
    <property type="entry name" value="HTH_1"/>
    <property type="match status" value="1"/>
</dbReference>
<evidence type="ECO:0000256" key="1">
    <source>
        <dbReference type="ARBA" id="ARBA00009437"/>
    </source>
</evidence>
<dbReference type="InterPro" id="IPR000847">
    <property type="entry name" value="LysR_HTH_N"/>
</dbReference>
<accession>A0A6B9FWK3</accession>
<evidence type="ECO:0000256" key="4">
    <source>
        <dbReference type="ARBA" id="ARBA00023163"/>
    </source>
</evidence>
<evidence type="ECO:0000313" key="6">
    <source>
        <dbReference type="EMBL" id="QGY05979.1"/>
    </source>
</evidence>
<dbReference type="InterPro" id="IPR005119">
    <property type="entry name" value="LysR_subst-bd"/>
</dbReference>
<dbReference type="GO" id="GO:0006351">
    <property type="term" value="P:DNA-templated transcription"/>
    <property type="evidence" value="ECO:0007669"/>
    <property type="project" value="TreeGrafter"/>
</dbReference>
<dbReference type="Gene3D" id="3.40.190.10">
    <property type="entry name" value="Periplasmic binding protein-like II"/>
    <property type="match status" value="2"/>
</dbReference>
<evidence type="ECO:0000313" key="7">
    <source>
        <dbReference type="Proteomes" id="UP000012488"/>
    </source>
</evidence>
<proteinExistence type="inferred from homology"/>
<dbReference type="GO" id="GO:0003700">
    <property type="term" value="F:DNA-binding transcription factor activity"/>
    <property type="evidence" value="ECO:0007669"/>
    <property type="project" value="InterPro"/>
</dbReference>
<dbReference type="PANTHER" id="PTHR30537:SF58">
    <property type="entry name" value="HTH-TYPE TRANSCRIPTIONAL REGULATOR PERR"/>
    <property type="match status" value="1"/>
</dbReference>
<dbReference type="PANTHER" id="PTHR30537">
    <property type="entry name" value="HTH-TYPE TRANSCRIPTIONAL REGULATOR"/>
    <property type="match status" value="1"/>
</dbReference>
<dbReference type="Pfam" id="PF03466">
    <property type="entry name" value="LysR_substrate"/>
    <property type="match status" value="1"/>
</dbReference>
<evidence type="ECO:0000256" key="3">
    <source>
        <dbReference type="ARBA" id="ARBA00023125"/>
    </source>
</evidence>
<dbReference type="Proteomes" id="UP000012488">
    <property type="component" value="Chromosome"/>
</dbReference>
<feature type="domain" description="HTH lysR-type" evidence="5">
    <location>
        <begin position="6"/>
        <end position="63"/>
    </location>
</feature>
<evidence type="ECO:0000259" key="5">
    <source>
        <dbReference type="PROSITE" id="PS50931"/>
    </source>
</evidence>
<protein>
    <submittedName>
        <fullName evidence="6">LysR family transcriptional regulator</fullName>
    </submittedName>
</protein>
<dbReference type="OrthoDB" id="9793571at2"/>
<reference evidence="6 7" key="1">
    <citation type="journal article" date="2012" name="Genet. Mol. Biol.">
        <title>Analysis of 16S rRNA and mxaF genes revealing insights into Methylobacterium niche-specific plant association.</title>
        <authorList>
            <person name="Dourado M.N."/>
            <person name="Andreote F.D."/>
            <person name="Dini-Andreote F."/>
            <person name="Conti R."/>
            <person name="Araujo J.M."/>
            <person name="Araujo W.L."/>
        </authorList>
    </citation>
    <scope>NUCLEOTIDE SEQUENCE [LARGE SCALE GENOMIC DNA]</scope>
    <source>
        <strain evidence="6 7">SR1.6/6</strain>
    </source>
</reference>
<keyword evidence="2" id="KW-0805">Transcription regulation</keyword>
<dbReference type="AlphaFoldDB" id="A0A6B9FWK3"/>
<organism evidence="6 7">
    <name type="scientific">Methylobacterium mesophilicum SR1.6/6</name>
    <dbReference type="NCBI Taxonomy" id="908290"/>
    <lineage>
        <taxon>Bacteria</taxon>
        <taxon>Pseudomonadati</taxon>
        <taxon>Pseudomonadota</taxon>
        <taxon>Alphaproteobacteria</taxon>
        <taxon>Hyphomicrobiales</taxon>
        <taxon>Methylobacteriaceae</taxon>
        <taxon>Methylobacterium</taxon>
    </lineage>
</organism>
<comment type="similarity">
    <text evidence="1">Belongs to the LysR transcriptional regulatory family.</text>
</comment>
<dbReference type="EMBL" id="CP043538">
    <property type="protein sequence ID" value="QGY05979.1"/>
    <property type="molecule type" value="Genomic_DNA"/>
</dbReference>
<dbReference type="SUPFAM" id="SSF46785">
    <property type="entry name" value="Winged helix' DNA-binding domain"/>
    <property type="match status" value="1"/>
</dbReference>
<gene>
    <name evidence="6" type="ORF">MMSR116_02300</name>
</gene>
<keyword evidence="4" id="KW-0804">Transcription</keyword>
<sequence>MTPASLPLSAIRIFEAAARRRSFKEAAGELNLTASAVSHAMNRLEETLGVPLFERAGQGSAPTVAGEILFDHVSRAFSELNRGLDMISTRGPQLLRLHCAPSFAAQWLTPRLARFLRERPGMDVRLAAGVDYTRFTDNEFDADIVYGVPRGEGLLRMPLGLETVTPLCDADRARQISEPADLFKQPLIQSDTKLVRWPHWFEKNGLAAPPAANLRFDRSFLALTAAADGLGVALESTRLAEREISAGRLVAPLANRSEEIRYIGHHLIYPPSARRCLPLRIFAHWLAGELSITPSSDLE</sequence>
<dbReference type="SUPFAM" id="SSF53850">
    <property type="entry name" value="Periplasmic binding protein-like II"/>
    <property type="match status" value="1"/>
</dbReference>
<dbReference type="KEGG" id="mmes:MMSR116_02300"/>
<dbReference type="PROSITE" id="PS50931">
    <property type="entry name" value="HTH_LYSR"/>
    <property type="match status" value="1"/>
</dbReference>
<dbReference type="InterPro" id="IPR058163">
    <property type="entry name" value="LysR-type_TF_proteobact-type"/>
</dbReference>
<dbReference type="Gene3D" id="1.10.10.10">
    <property type="entry name" value="Winged helix-like DNA-binding domain superfamily/Winged helix DNA-binding domain"/>
    <property type="match status" value="1"/>
</dbReference>
<dbReference type="PRINTS" id="PR00039">
    <property type="entry name" value="HTHLYSR"/>
</dbReference>
<dbReference type="GO" id="GO:0043565">
    <property type="term" value="F:sequence-specific DNA binding"/>
    <property type="evidence" value="ECO:0007669"/>
    <property type="project" value="TreeGrafter"/>
</dbReference>
<reference evidence="6 7" key="2">
    <citation type="journal article" date="2013" name="Genome Announc.">
        <title>Draft Genome Sequence of Methylobacterium mesophilicum Strain SR1.6/6, Isolated from Citrus sinensis.</title>
        <authorList>
            <person name="Marinho Almeida D."/>
            <person name="Dini-Andreote F."/>
            <person name="Camargo Neves A.A."/>
            <person name="Juca Ramos R.T."/>
            <person name="Andreote F.D."/>
            <person name="Carneiro A.R."/>
            <person name="Oliveira de Souza Lima A."/>
            <person name="Caracciolo Gomes de Sa P.H."/>
            <person name="Ribeiro Barbosa M.S."/>
            <person name="Araujo W.L."/>
            <person name="Silva A."/>
        </authorList>
    </citation>
    <scope>NUCLEOTIDE SEQUENCE [LARGE SCALE GENOMIC DNA]</scope>
    <source>
        <strain evidence="6 7">SR1.6/6</strain>
    </source>
</reference>
<dbReference type="InterPro" id="IPR036388">
    <property type="entry name" value="WH-like_DNA-bd_sf"/>
</dbReference>
<name>A0A6B9FWK3_9HYPH</name>
<evidence type="ECO:0000256" key="2">
    <source>
        <dbReference type="ARBA" id="ARBA00023015"/>
    </source>
</evidence>